<dbReference type="EMBL" id="NFLW01000005">
    <property type="protein sequence ID" value="OUQ72959.1"/>
    <property type="molecule type" value="Genomic_DNA"/>
</dbReference>
<dbReference type="Proteomes" id="UP000284495">
    <property type="component" value="Unassembled WGS sequence"/>
</dbReference>
<dbReference type="Proteomes" id="UP000196036">
    <property type="component" value="Unassembled WGS sequence"/>
</dbReference>
<dbReference type="EMBL" id="QRNE01000020">
    <property type="protein sequence ID" value="RHK28611.1"/>
    <property type="molecule type" value="Genomic_DNA"/>
</dbReference>
<dbReference type="Proteomes" id="UP000283369">
    <property type="component" value="Unassembled WGS sequence"/>
</dbReference>
<evidence type="ECO:0000259" key="1">
    <source>
        <dbReference type="Pfam" id="PF16409"/>
    </source>
</evidence>
<evidence type="ECO:0000313" key="12">
    <source>
        <dbReference type="Proteomes" id="UP000283369"/>
    </source>
</evidence>
<proteinExistence type="predicted"/>
<dbReference type="EMBL" id="QSQU01000010">
    <property type="protein sequence ID" value="RGK63948.1"/>
    <property type="molecule type" value="Genomic_DNA"/>
</dbReference>
<reference evidence="5" key="2">
    <citation type="journal article" date="2018" name="BMC Genomics">
        <title>Whole genome sequencing and function prediction of 133 gut anaerobes isolated from chicken caecum in pure cultures.</title>
        <authorList>
            <person name="Medvecky M."/>
            <person name="Cejkova D."/>
            <person name="Polansky O."/>
            <person name="Karasova D."/>
            <person name="Kubasova T."/>
            <person name="Cizek A."/>
            <person name="Rychlik I."/>
        </authorList>
    </citation>
    <scope>NUCLEOTIDE SEQUENCE</scope>
    <source>
        <strain evidence="5">An109</strain>
    </source>
</reference>
<dbReference type="EMBL" id="QROO01000030">
    <property type="protein sequence ID" value="RHL34163.1"/>
    <property type="molecule type" value="Genomic_DNA"/>
</dbReference>
<evidence type="ECO:0000313" key="13">
    <source>
        <dbReference type="Proteomes" id="UP000284495"/>
    </source>
</evidence>
<dbReference type="Proteomes" id="UP000261210">
    <property type="component" value="Unassembled WGS sequence"/>
</dbReference>
<evidence type="ECO:0000313" key="15">
    <source>
        <dbReference type="Proteomes" id="UP000474077"/>
    </source>
</evidence>
<dbReference type="EMBL" id="WDER01000001">
    <property type="protein sequence ID" value="KAB6087124.1"/>
    <property type="molecule type" value="Genomic_DNA"/>
</dbReference>
<evidence type="ECO:0000313" key="14">
    <source>
        <dbReference type="Proteomes" id="UP000285503"/>
    </source>
</evidence>
<sequence length="370" mass="41224">MKTIYKSLMTIAFAGLCLASCDKELKEETAMEVGVVTDNNVSFNGNTVTVKKGSPVTFSFNGDPDFITFFSGEIGHEYKHRNRTEMKVEDIEKCELSFRIWYRYGNASTIKGSTHVLVSDQFNGINGSNVDQDKQTVENCEWTEVFAQEELPTKPNSTSETAESSKTFTFELSSYLAKEITIAVHYNPIDNSNTMPQLNIMDMNIDLMFTNGKGNTVNAKDFGFSPLNLVYDLTKLNDSHKKVLKKALGNEKMPDEDLNSEENIKKYPYLLVDGQIPDFWSTTTPTRIQIAGGSKGTTKADTWLISAPVLLGTCYPDAGQSIKNISQTLEIYSHTYEEAGTYTATFVANNANYVHQGGQVVRELTINVVE</sequence>
<reference evidence="3" key="5">
    <citation type="submission" date="2023-08" db="EMBL/GenBank/DDBJ databases">
        <title>Mucin Metabolism Genes Underlie the Key Renovations of Bacteroides xylanisolvens Genomes in Captive Great Apes.</title>
        <authorList>
            <person name="Nishida A.H."/>
        </authorList>
    </citation>
    <scope>NUCLEOTIDE SEQUENCE</scope>
    <source>
        <strain evidence="4">P13.H9</strain>
        <strain evidence="3">P19.10B</strain>
    </source>
</reference>
<dbReference type="Proteomes" id="UP000285503">
    <property type="component" value="Unassembled WGS sequence"/>
</dbReference>
<gene>
    <name evidence="5" type="ORF">B5E52_03705</name>
    <name evidence="9" type="ORF">DW027_19885</name>
    <name evidence="8" type="ORF">DW075_05620</name>
    <name evidence="7" type="ORF">DWW25_20940</name>
    <name evidence="6" type="ORF">DXD03_08835</name>
    <name evidence="2" type="ORF">GA560_00430</name>
    <name evidence="4" type="ORF">LD004_14200</name>
    <name evidence="3" type="ORF">LDZ35_15965</name>
</gene>
<evidence type="ECO:0000313" key="7">
    <source>
        <dbReference type="EMBL" id="RGV06958.1"/>
    </source>
</evidence>
<evidence type="ECO:0000313" key="9">
    <source>
        <dbReference type="EMBL" id="RHL34163.1"/>
    </source>
</evidence>
<dbReference type="Proteomes" id="UP001197958">
    <property type="component" value="Unassembled WGS sequence"/>
</dbReference>
<dbReference type="Pfam" id="PF16409">
    <property type="entry name" value="DUF5017"/>
    <property type="match status" value="1"/>
</dbReference>
<dbReference type="AlphaFoldDB" id="A0A1Y4VTW0"/>
<evidence type="ECO:0000313" key="6">
    <source>
        <dbReference type="EMBL" id="RGK63948.1"/>
    </source>
</evidence>
<dbReference type="EMBL" id="JAIWYE010000026">
    <property type="protein sequence ID" value="MCA4704758.1"/>
    <property type="molecule type" value="Genomic_DNA"/>
</dbReference>
<evidence type="ECO:0000313" key="5">
    <source>
        <dbReference type="EMBL" id="OUQ72959.1"/>
    </source>
</evidence>
<reference evidence="2 15" key="4">
    <citation type="journal article" date="2019" name="Nat. Med.">
        <title>A library of human gut bacterial isolates paired with longitudinal multiomics data enables mechanistic microbiome research.</title>
        <authorList>
            <person name="Poyet M."/>
            <person name="Groussin M."/>
            <person name="Gibbons S.M."/>
            <person name="Avila-Pacheco J."/>
            <person name="Jiang X."/>
            <person name="Kearney S.M."/>
            <person name="Perrotta A.R."/>
            <person name="Berdy B."/>
            <person name="Zhao S."/>
            <person name="Lieberman T.D."/>
            <person name="Swanson P.K."/>
            <person name="Smith M."/>
            <person name="Roesemann S."/>
            <person name="Alexander J.E."/>
            <person name="Rich S.A."/>
            <person name="Livny J."/>
            <person name="Vlamakis H."/>
            <person name="Clish C."/>
            <person name="Bullock K."/>
            <person name="Deik A."/>
            <person name="Scott J."/>
            <person name="Pierce K.A."/>
            <person name="Xavier R.J."/>
            <person name="Alm E.J."/>
        </authorList>
    </citation>
    <scope>NUCLEOTIDE SEQUENCE [LARGE SCALE GENOMIC DNA]</scope>
    <source>
        <strain evidence="2 15">BIOML-A73</strain>
    </source>
</reference>
<evidence type="ECO:0000313" key="8">
    <source>
        <dbReference type="EMBL" id="RHK28611.1"/>
    </source>
</evidence>
<protein>
    <submittedName>
        <fullName evidence="7">DUF5017 domain-containing protein</fullName>
    </submittedName>
</protein>
<reference evidence="11 12" key="3">
    <citation type="submission" date="2018-08" db="EMBL/GenBank/DDBJ databases">
        <title>A genome reference for cultivated species of the human gut microbiota.</title>
        <authorList>
            <person name="Zou Y."/>
            <person name="Xue W."/>
            <person name="Luo G."/>
        </authorList>
    </citation>
    <scope>NUCLEOTIDE SEQUENCE [LARGE SCALE GENOMIC DNA]</scope>
    <source>
        <strain evidence="7 12">AF14-7</strain>
        <strain evidence="9 13">AF38-2</strain>
        <strain evidence="8 14">AF46-11NS</strain>
        <strain evidence="6 11">TF10-34</strain>
    </source>
</reference>
<dbReference type="EMBL" id="QRYV01000064">
    <property type="protein sequence ID" value="RGV06958.1"/>
    <property type="molecule type" value="Genomic_DNA"/>
</dbReference>
<feature type="domain" description="DUF5017" evidence="1">
    <location>
        <begin position="42"/>
        <end position="216"/>
    </location>
</feature>
<evidence type="ECO:0000313" key="3">
    <source>
        <dbReference type="EMBL" id="MCA4524698.1"/>
    </source>
</evidence>
<name>A0A1Y4VTW0_9BACE</name>
<evidence type="ECO:0000313" key="2">
    <source>
        <dbReference type="EMBL" id="KAB6087124.1"/>
    </source>
</evidence>
<comment type="caution">
    <text evidence="7">The sequence shown here is derived from an EMBL/GenBank/DDBJ whole genome shotgun (WGS) entry which is preliminary data.</text>
</comment>
<evidence type="ECO:0000313" key="4">
    <source>
        <dbReference type="EMBL" id="MCA4704758.1"/>
    </source>
</evidence>
<evidence type="ECO:0000313" key="10">
    <source>
        <dbReference type="Proteomes" id="UP000196036"/>
    </source>
</evidence>
<organism evidence="7 12">
    <name type="scientific">Bacteroides xylanisolvens</name>
    <dbReference type="NCBI Taxonomy" id="371601"/>
    <lineage>
        <taxon>Bacteria</taxon>
        <taxon>Pseudomonadati</taxon>
        <taxon>Bacteroidota</taxon>
        <taxon>Bacteroidia</taxon>
        <taxon>Bacteroidales</taxon>
        <taxon>Bacteroidaceae</taxon>
        <taxon>Bacteroides</taxon>
    </lineage>
</organism>
<accession>A0A1Y4VTW0</accession>
<dbReference type="RefSeq" id="WP_008023918.1">
    <property type="nucleotide sequence ID" value="NZ_AP031409.1"/>
</dbReference>
<reference evidence="10" key="1">
    <citation type="submission" date="2017-04" db="EMBL/GenBank/DDBJ databases">
        <title>Function of individual gut microbiota members based on whole genome sequencing of pure cultures obtained from chicken caecum.</title>
        <authorList>
            <person name="Medvecky M."/>
            <person name="Cejkova D."/>
            <person name="Polansky O."/>
            <person name="Karasova D."/>
            <person name="Kubasova T."/>
            <person name="Cizek A."/>
            <person name="Rychlik I."/>
        </authorList>
    </citation>
    <scope>NUCLEOTIDE SEQUENCE [LARGE SCALE GENOMIC DNA]</scope>
    <source>
        <strain evidence="10">An109</strain>
    </source>
</reference>
<dbReference type="EMBL" id="JAIWWW010000035">
    <property type="protein sequence ID" value="MCA4524698.1"/>
    <property type="molecule type" value="Genomic_DNA"/>
</dbReference>
<evidence type="ECO:0000313" key="11">
    <source>
        <dbReference type="Proteomes" id="UP000261210"/>
    </source>
</evidence>
<dbReference type="Proteomes" id="UP000474077">
    <property type="component" value="Unassembled WGS sequence"/>
</dbReference>
<dbReference type="Proteomes" id="UP001198461">
    <property type="component" value="Unassembled WGS sequence"/>
</dbReference>
<dbReference type="InterPro" id="IPR032185">
    <property type="entry name" value="DUF5017"/>
</dbReference>